<evidence type="ECO:0000256" key="1">
    <source>
        <dbReference type="SAM" id="MobiDB-lite"/>
    </source>
</evidence>
<feature type="compositionally biased region" description="Polar residues" evidence="1">
    <location>
        <begin position="11"/>
        <end position="21"/>
    </location>
</feature>
<dbReference type="EMBL" id="CAEZYZ010000221">
    <property type="protein sequence ID" value="CAB4759031.1"/>
    <property type="molecule type" value="Genomic_DNA"/>
</dbReference>
<gene>
    <name evidence="2" type="ORF">UFOPK2810_01240</name>
</gene>
<protein>
    <submittedName>
        <fullName evidence="2">Unannotated protein</fullName>
    </submittedName>
</protein>
<accession>A0A6J6UGJ6</accession>
<proteinExistence type="predicted"/>
<feature type="compositionally biased region" description="Low complexity" evidence="1">
    <location>
        <begin position="101"/>
        <end position="116"/>
    </location>
</feature>
<organism evidence="2">
    <name type="scientific">freshwater metagenome</name>
    <dbReference type="NCBI Taxonomy" id="449393"/>
    <lineage>
        <taxon>unclassified sequences</taxon>
        <taxon>metagenomes</taxon>
        <taxon>ecological metagenomes</taxon>
    </lineage>
</organism>
<evidence type="ECO:0000313" key="2">
    <source>
        <dbReference type="EMBL" id="CAB4759031.1"/>
    </source>
</evidence>
<feature type="region of interest" description="Disordered" evidence="1">
    <location>
        <begin position="91"/>
        <end position="116"/>
    </location>
</feature>
<reference evidence="2" key="1">
    <citation type="submission" date="2020-05" db="EMBL/GenBank/DDBJ databases">
        <authorList>
            <person name="Chiriac C."/>
            <person name="Salcher M."/>
            <person name="Ghai R."/>
            <person name="Kavagutti S V."/>
        </authorList>
    </citation>
    <scope>NUCLEOTIDE SEQUENCE</scope>
</reference>
<sequence length="116" mass="12240">MPGSPAPPRNRAQSDQMNAARTPTEIRVSMVTARWRAFIRAARWIGQAPQTTTGAASVSESHCQKSNCRTGIIARTTTGTVSALQMISRARSAPAGEVSTASRAVSSRAGSGRRAE</sequence>
<feature type="region of interest" description="Disordered" evidence="1">
    <location>
        <begin position="1"/>
        <end position="23"/>
    </location>
</feature>
<dbReference type="AlphaFoldDB" id="A0A6J6UGJ6"/>
<name>A0A6J6UGJ6_9ZZZZ</name>